<evidence type="ECO:0000256" key="7">
    <source>
        <dbReference type="ARBA" id="ARBA00023237"/>
    </source>
</evidence>
<evidence type="ECO:0000256" key="6">
    <source>
        <dbReference type="ARBA" id="ARBA00023136"/>
    </source>
</evidence>
<dbReference type="Proteomes" id="UP000077245">
    <property type="component" value="Unassembled WGS sequence"/>
</dbReference>
<dbReference type="STRING" id="49547.MBCUR_01820"/>
<accession>A0A166DSF7</accession>
<evidence type="ECO:0000259" key="9">
    <source>
        <dbReference type="SMART" id="SM00460"/>
    </source>
</evidence>
<dbReference type="EMBL" id="LWMV01000023">
    <property type="protein sequence ID" value="KZX15905.1"/>
    <property type="molecule type" value="Genomic_DNA"/>
</dbReference>
<dbReference type="PANTHER" id="PTHR11319:SF35">
    <property type="entry name" value="OUTER MEMBRANE PROTEIN PMPC-RELATED"/>
    <property type="match status" value="1"/>
</dbReference>
<feature type="region of interest" description="Disordered" evidence="8">
    <location>
        <begin position="951"/>
        <end position="983"/>
    </location>
</feature>
<dbReference type="InterPro" id="IPR003368">
    <property type="entry name" value="POMP_repeat"/>
</dbReference>
<reference evidence="10 11" key="1">
    <citation type="submission" date="2016-04" db="EMBL/GenBank/DDBJ databases">
        <title>Genome sequence of Methanobrevibacter curvatus DSM 11111.</title>
        <authorList>
            <person name="Poehlein A."/>
            <person name="Seedorf H."/>
            <person name="Daniel R."/>
        </authorList>
    </citation>
    <scope>NUCLEOTIDE SEQUENCE [LARGE SCALE GENOMIC DNA]</scope>
    <source>
        <strain evidence="10 11">DSM 11111</strain>
    </source>
</reference>
<evidence type="ECO:0000256" key="8">
    <source>
        <dbReference type="SAM" id="MobiDB-lite"/>
    </source>
</evidence>
<dbReference type="GO" id="GO:0005576">
    <property type="term" value="C:extracellular region"/>
    <property type="evidence" value="ECO:0007669"/>
    <property type="project" value="UniProtKB-SubCell"/>
</dbReference>
<evidence type="ECO:0000256" key="1">
    <source>
        <dbReference type="ARBA" id="ARBA00004196"/>
    </source>
</evidence>
<feature type="compositionally biased region" description="Low complexity" evidence="8">
    <location>
        <begin position="951"/>
        <end position="981"/>
    </location>
</feature>
<keyword evidence="4" id="KW-0964">Secreted</keyword>
<gene>
    <name evidence="10" type="ORF">MBCUR_01820</name>
</gene>
<dbReference type="Pfam" id="PF02415">
    <property type="entry name" value="Chlam_PMP"/>
    <property type="match status" value="10"/>
</dbReference>
<proteinExistence type="predicted"/>
<evidence type="ECO:0000313" key="11">
    <source>
        <dbReference type="Proteomes" id="UP000077245"/>
    </source>
</evidence>
<dbReference type="Gene3D" id="3.10.620.30">
    <property type="match status" value="1"/>
</dbReference>
<dbReference type="SMART" id="SM00710">
    <property type="entry name" value="PbH1"/>
    <property type="match status" value="16"/>
</dbReference>
<comment type="caution">
    <text evidence="10">The sequence shown here is derived from an EMBL/GenBank/DDBJ whole genome shotgun (WGS) entry which is preliminary data.</text>
</comment>
<dbReference type="Pfam" id="PF01841">
    <property type="entry name" value="Transglut_core"/>
    <property type="match status" value="1"/>
</dbReference>
<dbReference type="Gene3D" id="2.160.20.10">
    <property type="entry name" value="Single-stranded right-handed beta-helix, Pectin lyase-like"/>
    <property type="match status" value="1"/>
</dbReference>
<dbReference type="NCBIfam" id="TIGR01376">
    <property type="entry name" value="POMP_repeat"/>
    <property type="match status" value="6"/>
</dbReference>
<dbReference type="RefSeq" id="WP_067089044.1">
    <property type="nucleotide sequence ID" value="NZ_LWMV01000023.1"/>
</dbReference>
<dbReference type="SUPFAM" id="SSF54001">
    <property type="entry name" value="Cysteine proteinases"/>
    <property type="match status" value="1"/>
</dbReference>
<comment type="subcellular location">
    <subcellularLocation>
        <location evidence="1">Cell envelope</location>
    </subcellularLocation>
    <subcellularLocation>
        <location evidence="2">Cell outer membrane</location>
    </subcellularLocation>
    <subcellularLocation>
        <location evidence="3">Secreted</location>
    </subcellularLocation>
</comment>
<dbReference type="InterPro" id="IPR012334">
    <property type="entry name" value="Pectin_lyas_fold"/>
</dbReference>
<evidence type="ECO:0000256" key="2">
    <source>
        <dbReference type="ARBA" id="ARBA00004442"/>
    </source>
</evidence>
<dbReference type="SUPFAM" id="SSF51126">
    <property type="entry name" value="Pectin lyase-like"/>
    <property type="match status" value="3"/>
</dbReference>
<evidence type="ECO:0000256" key="5">
    <source>
        <dbReference type="ARBA" id="ARBA00022729"/>
    </source>
</evidence>
<dbReference type="PANTHER" id="PTHR11319">
    <property type="entry name" value="G PROTEIN-COUPLED RECEPTOR-RELATED"/>
    <property type="match status" value="1"/>
</dbReference>
<dbReference type="PATRIC" id="fig|49547.3.peg.191"/>
<dbReference type="SMART" id="SM00460">
    <property type="entry name" value="TGc"/>
    <property type="match status" value="1"/>
</dbReference>
<dbReference type="InterPro" id="IPR038765">
    <property type="entry name" value="Papain-like_cys_pep_sf"/>
</dbReference>
<evidence type="ECO:0000256" key="3">
    <source>
        <dbReference type="ARBA" id="ARBA00004613"/>
    </source>
</evidence>
<keyword evidence="11" id="KW-1185">Reference proteome</keyword>
<dbReference type="InterPro" id="IPR011050">
    <property type="entry name" value="Pectin_lyase_fold/virulence"/>
</dbReference>
<dbReference type="InterPro" id="IPR006626">
    <property type="entry name" value="PbH1"/>
</dbReference>
<evidence type="ECO:0000313" key="10">
    <source>
        <dbReference type="EMBL" id="KZX15905.1"/>
    </source>
</evidence>
<keyword evidence="7" id="KW-0998">Cell outer membrane</keyword>
<protein>
    <submittedName>
        <fullName evidence="10">Putative outer membrane protein pmp20</fullName>
    </submittedName>
</protein>
<organism evidence="10 11">
    <name type="scientific">Methanobrevibacter curvatus</name>
    <dbReference type="NCBI Taxonomy" id="49547"/>
    <lineage>
        <taxon>Archaea</taxon>
        <taxon>Methanobacteriati</taxon>
        <taxon>Methanobacteriota</taxon>
        <taxon>Methanomada group</taxon>
        <taxon>Methanobacteria</taxon>
        <taxon>Methanobacteriales</taxon>
        <taxon>Methanobacteriaceae</taxon>
        <taxon>Methanobrevibacter</taxon>
    </lineage>
</organism>
<dbReference type="InterPro" id="IPR002931">
    <property type="entry name" value="Transglutaminase-like"/>
</dbReference>
<keyword evidence="5" id="KW-0732">Signal</keyword>
<name>A0A166DSF7_9EURY</name>
<evidence type="ECO:0000256" key="4">
    <source>
        <dbReference type="ARBA" id="ARBA00022525"/>
    </source>
</evidence>
<keyword evidence="6" id="KW-0472">Membrane</keyword>
<sequence>MRAGIFLLILVFLFSLSFSATSAGNLAVSGDSFDDINNIINTASSGDIVQLGSNTFKSNGSVIRITKENLTFTGASANNPATLSGENISRIAWVNANNITFRYIKFINGNGNTLGGTAITTYTKITVDNCTFLNNAGESGAAIFIYPQAYNSVIKNSIFNNNLGSQPGTDNFVQGGAIRSATTNLTITDSTFTNNFALNDGGAISITNGTGTKIINCKFINNSANIGGAIRISDSEATISNSIFNQNNASNAGAIFIFNGTATILNSNFTSNKANNGGAIELYNRTNNDNKTIILKNLIFDSNTATNMGGAIHTQIPIKYLNDSIFNNNSAINGGGIYSLNNLQINAVNFSQNTATTSGGAIYTNGQISISSKSNFISNNANNGGSIYALKDLNISNSIFSKNNAISNGGALYINGGTTRILSNSNFSSNNGVNGGAIYPNGVLSISANFNDNLATGNGGAIYSLKNLQISSSNFNGNNASNNGGALYLNGGVTTITGKSTFNENRAINGGGVYTNSNLTINSLEFSSNIASSNGAGLYINSGIVNILNNSNFTNNKAINGSGVYSNDKLVVNSVLFLNNNASANGGAIYSLNDLNIIATNFNKNTATNSGGAIYTNGISSISSKSSFYENKATNGGAIYSLKDLNISTSIFSKNNATSNGGAVYINGGTTRILSNSNFSLNRALNGGVIYSNNLLNIVSANFNDNLATVNGGAIFSLKNLQISSSKFNGNSASNNGGALYLNGGATTITSKSTFSNNKATNGGAIYNNAPLIIQSSTFKSNKATSNGGAIYSNKNLNITGGSIVSNSAHYGSGIYNLATLRISKINISSNIAKIIGIYLKYPSAAKPSTKIKINTYLKTGDNILEAIYNTKGNTYINGTIMSPLNFTPNKTFASSINNLKKSIKSNSKGTATREYSVGKNIKTITIEVSYSQNNQKWSIKKSIKVSKTAKPTSTVGGSTKSTKIKSTSSATASSNKNGGNVRVSFSNHENSHLASLINMNSYKINSKKISYWNLKVNKTLTAVTDYVYKVDNKGWYYSTKNNSGVGWKKLDAKPTISGTWFNLTHSNGTYGIGKLVPKYTNNTSNKTIMFFVSVKTTINHKSLTPYISYTYKLTNKNTKANKTVRFFEKSDNSIYLKIDESSKVLKSYNDYLVHSTKAPTNNKNIISLTKSIVSKIEGSLNSTTKAKALFNWVRDKIAYPPKSRQYYMSSKYATGTLSSREANCVDQSSLLISMLRTANIPSQYIHYHDCTFRSGKIAGHVWVGIFIGKWIEVDTTSKSNSFTSIVNVKKKGPKHGSHTIIDI</sequence>
<feature type="domain" description="Transglutaminase-like" evidence="9">
    <location>
        <begin position="1217"/>
        <end position="1278"/>
    </location>
</feature>
<dbReference type="OrthoDB" id="78475at2157"/>